<sequence length="165" mass="18214">MGTPGSRDLWRAGRMQKISTCLWFESEAGEAAEFYTSTFDNSSLGQSMAGPDGTVIMVDFEVEGRQFMALNGRPGFGFNEGVSLVVNCENQNEVDRYWDALVDGGEEGRCGWLKDKFGVSWQIIPTAMPEFLNGPDEAGSRRAMEAMMKMGKLDLAVLKRAYDGD</sequence>
<dbReference type="PANTHER" id="PTHR33990">
    <property type="entry name" value="PROTEIN YJDN-RELATED"/>
    <property type="match status" value="1"/>
</dbReference>
<organism evidence="2 3">
    <name type="scientific">Paenarthrobacter histidinolovorans</name>
    <dbReference type="NCBI Taxonomy" id="43664"/>
    <lineage>
        <taxon>Bacteria</taxon>
        <taxon>Bacillati</taxon>
        <taxon>Actinomycetota</taxon>
        <taxon>Actinomycetes</taxon>
        <taxon>Micrococcales</taxon>
        <taxon>Micrococcaceae</taxon>
        <taxon>Paenarthrobacter</taxon>
    </lineage>
</organism>
<dbReference type="InterPro" id="IPR029068">
    <property type="entry name" value="Glyas_Bleomycin-R_OHBP_Dase"/>
</dbReference>
<feature type="domain" description="PhnB-like" evidence="1">
    <location>
        <begin position="16"/>
        <end position="124"/>
    </location>
</feature>
<gene>
    <name evidence="2" type="ORF">ABIA52_001940</name>
</gene>
<protein>
    <submittedName>
        <fullName evidence="2">3-demethylubiquinone-9 3-methyltransferase (Glyoxalase superfamily)</fullName>
    </submittedName>
</protein>
<dbReference type="RefSeq" id="WP_308424487.1">
    <property type="nucleotide sequence ID" value="NZ_BMPM01000004.1"/>
</dbReference>
<evidence type="ECO:0000259" key="1">
    <source>
        <dbReference type="Pfam" id="PF06983"/>
    </source>
</evidence>
<dbReference type="PIRSF" id="PIRSF021700">
    <property type="entry name" value="3_dmu_93_MTrfase"/>
    <property type="match status" value="1"/>
</dbReference>
<dbReference type="CDD" id="cd06588">
    <property type="entry name" value="PhnB_like"/>
    <property type="match status" value="1"/>
</dbReference>
<dbReference type="InterPro" id="IPR028973">
    <property type="entry name" value="PhnB-like"/>
</dbReference>
<dbReference type="EMBL" id="JBIYEW010000003">
    <property type="protein sequence ID" value="MFK4639051.1"/>
    <property type="molecule type" value="Genomic_DNA"/>
</dbReference>
<accession>A0ABW8N652</accession>
<dbReference type="PANTHER" id="PTHR33990:SF2">
    <property type="entry name" value="PHNB-LIKE DOMAIN-CONTAINING PROTEIN"/>
    <property type="match status" value="1"/>
</dbReference>
<dbReference type="Pfam" id="PF06983">
    <property type="entry name" value="3-dmu-9_3-mt"/>
    <property type="match status" value="1"/>
</dbReference>
<dbReference type="Proteomes" id="UP001620520">
    <property type="component" value="Unassembled WGS sequence"/>
</dbReference>
<comment type="caution">
    <text evidence="2">The sequence shown here is derived from an EMBL/GenBank/DDBJ whole genome shotgun (WGS) entry which is preliminary data.</text>
</comment>
<dbReference type="SUPFAM" id="SSF54593">
    <property type="entry name" value="Glyoxalase/Bleomycin resistance protein/Dihydroxybiphenyl dioxygenase"/>
    <property type="match status" value="1"/>
</dbReference>
<dbReference type="InterPro" id="IPR009725">
    <property type="entry name" value="3_dmu_93_MTrfase"/>
</dbReference>
<dbReference type="Gene3D" id="3.10.180.10">
    <property type="entry name" value="2,3-Dihydroxybiphenyl 1,2-Dioxygenase, domain 1"/>
    <property type="match status" value="1"/>
</dbReference>
<proteinExistence type="predicted"/>
<keyword evidence="3" id="KW-1185">Reference proteome</keyword>
<evidence type="ECO:0000313" key="2">
    <source>
        <dbReference type="EMBL" id="MFK4639051.1"/>
    </source>
</evidence>
<name>A0ABW8N652_9MICC</name>
<evidence type="ECO:0000313" key="3">
    <source>
        <dbReference type="Proteomes" id="UP001620520"/>
    </source>
</evidence>
<reference evidence="2 3" key="1">
    <citation type="submission" date="2024-10" db="EMBL/GenBank/DDBJ databases">
        <title>Novel secondary metabolite-producing bacteria for plant disease control.</title>
        <authorList>
            <person name="Chevrette M."/>
        </authorList>
    </citation>
    <scope>NUCLEOTIDE SEQUENCE [LARGE SCALE GENOMIC DNA]</scope>
    <source>
        <strain evidence="2 3">J30 TE3557</strain>
    </source>
</reference>